<keyword evidence="2" id="KW-0732">Signal</keyword>
<gene>
    <name evidence="4" type="ORF">QN215_09060</name>
</gene>
<evidence type="ECO:0000313" key="4">
    <source>
        <dbReference type="EMBL" id="XDS44394.1"/>
    </source>
</evidence>
<feature type="chain" id="PRO_5044350188" evidence="2">
    <location>
        <begin position="27"/>
        <end position="221"/>
    </location>
</feature>
<accession>A0AB39U6D5</accession>
<feature type="signal peptide" evidence="2">
    <location>
        <begin position="1"/>
        <end position="26"/>
    </location>
</feature>
<name>A0AB39U6D5_9BIFI</name>
<evidence type="ECO:0000256" key="2">
    <source>
        <dbReference type="SAM" id="SignalP"/>
    </source>
</evidence>
<dbReference type="Pfam" id="PF14016">
    <property type="entry name" value="DUF4232"/>
    <property type="match status" value="1"/>
</dbReference>
<dbReference type="RefSeq" id="WP_369343982.1">
    <property type="nucleotide sequence ID" value="NZ_CP129674.1"/>
</dbReference>
<feature type="domain" description="DUF4232" evidence="3">
    <location>
        <begin position="84"/>
        <end position="215"/>
    </location>
</feature>
<evidence type="ECO:0000256" key="1">
    <source>
        <dbReference type="SAM" id="MobiDB-lite"/>
    </source>
</evidence>
<proteinExistence type="predicted"/>
<dbReference type="InterPro" id="IPR025326">
    <property type="entry name" value="DUF4232"/>
</dbReference>
<dbReference type="KEGG" id="baqk:QN215_09060"/>
<sequence length="221" mass="21593">MKSAAGRFVKLAAGALAALAMSWGLAACGSSSSASTSANSSNTKSSTTSTSPSSSNTSSSSATSSPSSSDSSSSSSAATTQGSCATTQLTAKIGQGGGGGAGSMYPTIVLTNTGSTCKMGGYPGISFAAAGKQIGAAAVRESGTSKLLTLQQGQSAYAQLQITQAGNFSSSSCSPTHADHVVVYPPNQKNPITVATNDYTGCANSATPIIHVKPLQLGTGQ</sequence>
<dbReference type="EMBL" id="CP129674">
    <property type="protein sequence ID" value="XDS44394.1"/>
    <property type="molecule type" value="Genomic_DNA"/>
</dbReference>
<organism evidence="4">
    <name type="scientific">Bifidobacterium aquikefiricola</name>
    <dbReference type="NCBI Taxonomy" id="3059038"/>
    <lineage>
        <taxon>Bacteria</taxon>
        <taxon>Bacillati</taxon>
        <taxon>Actinomycetota</taxon>
        <taxon>Actinomycetes</taxon>
        <taxon>Bifidobacteriales</taxon>
        <taxon>Bifidobacteriaceae</taxon>
        <taxon>Bifidobacterium</taxon>
    </lineage>
</organism>
<dbReference type="AlphaFoldDB" id="A0AB39U6D5"/>
<feature type="region of interest" description="Disordered" evidence="1">
    <location>
        <begin position="28"/>
        <end position="79"/>
    </location>
</feature>
<reference evidence="4" key="1">
    <citation type="submission" date="2023-07" db="EMBL/GenBank/DDBJ databases">
        <title>Bifidobacterium aquikefiriaerophilum sp. nov. and Bifidobacterium eccum sp. nov., isolated from water kefir.</title>
        <authorList>
            <person name="Breselge S."/>
            <person name="Bellassi P."/>
            <person name="Barcenilla C."/>
            <person name="Alvarez-Ordonez A."/>
            <person name="Morelli L."/>
            <person name="Cotter P.D."/>
        </authorList>
    </citation>
    <scope>NUCLEOTIDE SEQUENCE</scope>
    <source>
        <strain evidence="4">WK041_4_12</strain>
    </source>
</reference>
<protein>
    <submittedName>
        <fullName evidence="4">DUF4232 domain-containing protein</fullName>
    </submittedName>
</protein>
<dbReference type="PROSITE" id="PS51257">
    <property type="entry name" value="PROKAR_LIPOPROTEIN"/>
    <property type="match status" value="1"/>
</dbReference>
<evidence type="ECO:0000259" key="3">
    <source>
        <dbReference type="Pfam" id="PF14016"/>
    </source>
</evidence>